<proteinExistence type="predicted"/>
<feature type="region of interest" description="Disordered" evidence="1">
    <location>
        <begin position="1"/>
        <end position="45"/>
    </location>
</feature>
<evidence type="ECO:0000313" key="2">
    <source>
        <dbReference type="EMBL" id="PKI41450.1"/>
    </source>
</evidence>
<dbReference type="EMBL" id="PGOL01003370">
    <property type="protein sequence ID" value="PKI41450.1"/>
    <property type="molecule type" value="Genomic_DNA"/>
</dbReference>
<organism evidence="2 3">
    <name type="scientific">Punica granatum</name>
    <name type="common">Pomegranate</name>
    <dbReference type="NCBI Taxonomy" id="22663"/>
    <lineage>
        <taxon>Eukaryota</taxon>
        <taxon>Viridiplantae</taxon>
        <taxon>Streptophyta</taxon>
        <taxon>Embryophyta</taxon>
        <taxon>Tracheophyta</taxon>
        <taxon>Spermatophyta</taxon>
        <taxon>Magnoliopsida</taxon>
        <taxon>eudicotyledons</taxon>
        <taxon>Gunneridae</taxon>
        <taxon>Pentapetalae</taxon>
        <taxon>rosids</taxon>
        <taxon>malvids</taxon>
        <taxon>Myrtales</taxon>
        <taxon>Lythraceae</taxon>
        <taxon>Punica</taxon>
    </lineage>
</organism>
<reference evidence="2 3" key="1">
    <citation type="submission" date="2017-11" db="EMBL/GenBank/DDBJ databases">
        <title>De-novo sequencing of pomegranate (Punica granatum L.) genome.</title>
        <authorList>
            <person name="Akparov Z."/>
            <person name="Amiraslanov A."/>
            <person name="Hajiyeva S."/>
            <person name="Abbasov M."/>
            <person name="Kaur K."/>
            <person name="Hamwieh A."/>
            <person name="Solovyev V."/>
            <person name="Salamov A."/>
            <person name="Braich B."/>
            <person name="Kosarev P."/>
            <person name="Mahmoud A."/>
            <person name="Hajiyev E."/>
            <person name="Babayeva S."/>
            <person name="Izzatullayeva V."/>
            <person name="Mammadov A."/>
            <person name="Mammadov A."/>
            <person name="Sharifova S."/>
            <person name="Ojaghi J."/>
            <person name="Eynullazada K."/>
            <person name="Bayramov B."/>
            <person name="Abdulazimova A."/>
            <person name="Shahmuradov I."/>
        </authorList>
    </citation>
    <scope>NUCLEOTIDE SEQUENCE [LARGE SCALE GENOMIC DNA]</scope>
    <source>
        <strain evidence="3">cv. AG2017</strain>
        <tissue evidence="2">Leaf</tissue>
    </source>
</reference>
<dbReference type="AlphaFoldDB" id="A0A2I0ICM9"/>
<feature type="compositionally biased region" description="Basic and acidic residues" evidence="1">
    <location>
        <begin position="7"/>
        <end position="30"/>
    </location>
</feature>
<sequence>MALSDTAQHEDPMHGHEEGSQDDGVGHEGELSELQMPTGSITGARAKRIQQAMQEPVLHVVGGIKPLGEIPLEQEAKTINMLQV</sequence>
<keyword evidence="3" id="KW-1185">Reference proteome</keyword>
<gene>
    <name evidence="2" type="ORF">CRG98_038149</name>
</gene>
<evidence type="ECO:0000313" key="3">
    <source>
        <dbReference type="Proteomes" id="UP000233551"/>
    </source>
</evidence>
<name>A0A2I0ICM9_PUNGR</name>
<comment type="caution">
    <text evidence="2">The sequence shown here is derived from an EMBL/GenBank/DDBJ whole genome shotgun (WGS) entry which is preliminary data.</text>
</comment>
<accession>A0A2I0ICM9</accession>
<protein>
    <submittedName>
        <fullName evidence="2">Uncharacterized protein</fullName>
    </submittedName>
</protein>
<dbReference type="Proteomes" id="UP000233551">
    <property type="component" value="Unassembled WGS sequence"/>
</dbReference>
<evidence type="ECO:0000256" key="1">
    <source>
        <dbReference type="SAM" id="MobiDB-lite"/>
    </source>
</evidence>